<keyword evidence="7" id="KW-0547">Nucleotide-binding</keyword>
<dbReference type="InterPro" id="IPR003661">
    <property type="entry name" value="HisK_dim/P_dom"/>
</dbReference>
<dbReference type="EMBL" id="JADIKK010000007">
    <property type="protein sequence ID" value="MFK2875519.1"/>
    <property type="molecule type" value="Genomic_DNA"/>
</dbReference>
<evidence type="ECO:0000313" key="19">
    <source>
        <dbReference type="EMBL" id="MFK2879538.1"/>
    </source>
</evidence>
<dbReference type="InterPro" id="IPR036890">
    <property type="entry name" value="HATPase_C_sf"/>
</dbReference>
<evidence type="ECO:0000256" key="3">
    <source>
        <dbReference type="ARBA" id="ARBA00012438"/>
    </source>
</evidence>
<gene>
    <name evidence="17" type="ORF">ISP25_00285</name>
    <name evidence="18" type="ORF">ISP25_02645</name>
    <name evidence="19" type="ORF">ISP25_20905</name>
</gene>
<feature type="domain" description="HAMP" evidence="16">
    <location>
        <begin position="185"/>
        <end position="237"/>
    </location>
</feature>
<feature type="transmembrane region" description="Helical" evidence="14">
    <location>
        <begin position="166"/>
        <end position="184"/>
    </location>
</feature>
<keyword evidence="10 14" id="KW-1133">Transmembrane helix</keyword>
<evidence type="ECO:0000256" key="9">
    <source>
        <dbReference type="ARBA" id="ARBA00022840"/>
    </source>
</evidence>
<organism evidence="19 20">
    <name type="scientific">Rhodanobacter hydrolyticus</name>
    <dbReference type="NCBI Taxonomy" id="2250595"/>
    <lineage>
        <taxon>Bacteria</taxon>
        <taxon>Pseudomonadati</taxon>
        <taxon>Pseudomonadota</taxon>
        <taxon>Gammaproteobacteria</taxon>
        <taxon>Lysobacterales</taxon>
        <taxon>Rhodanobacteraceae</taxon>
        <taxon>Rhodanobacter</taxon>
    </lineage>
</organism>
<evidence type="ECO:0000256" key="14">
    <source>
        <dbReference type="SAM" id="Phobius"/>
    </source>
</evidence>
<dbReference type="InterPro" id="IPR036097">
    <property type="entry name" value="HisK_dim/P_sf"/>
</dbReference>
<dbReference type="InterPro" id="IPR003660">
    <property type="entry name" value="HAMP_dom"/>
</dbReference>
<dbReference type="SUPFAM" id="SSF47384">
    <property type="entry name" value="Homodimeric domain of signal transducing histidine kinase"/>
    <property type="match status" value="1"/>
</dbReference>
<dbReference type="InterPro" id="IPR003594">
    <property type="entry name" value="HATPase_dom"/>
</dbReference>
<dbReference type="Pfam" id="PF00512">
    <property type="entry name" value="HisKA"/>
    <property type="match status" value="1"/>
</dbReference>
<dbReference type="PANTHER" id="PTHR45436:SF14">
    <property type="entry name" value="SENSOR PROTEIN QSEC"/>
    <property type="match status" value="1"/>
</dbReference>
<keyword evidence="6 14" id="KW-0812">Transmembrane</keyword>
<dbReference type="GO" id="GO:0016301">
    <property type="term" value="F:kinase activity"/>
    <property type="evidence" value="ECO:0007669"/>
    <property type="project" value="UniProtKB-KW"/>
</dbReference>
<dbReference type="Gene3D" id="1.10.287.130">
    <property type="match status" value="1"/>
</dbReference>
<dbReference type="InterPro" id="IPR050428">
    <property type="entry name" value="TCS_sensor_his_kinase"/>
</dbReference>
<keyword evidence="13" id="KW-0175">Coiled coil</keyword>
<feature type="domain" description="Histidine kinase" evidence="15">
    <location>
        <begin position="245"/>
        <end position="459"/>
    </location>
</feature>
<evidence type="ECO:0000256" key="12">
    <source>
        <dbReference type="ARBA" id="ARBA00023136"/>
    </source>
</evidence>
<protein>
    <recommendedName>
        <fullName evidence="3">histidine kinase</fullName>
        <ecNumber evidence="3">2.7.13.3</ecNumber>
    </recommendedName>
</protein>
<dbReference type="PANTHER" id="PTHR45436">
    <property type="entry name" value="SENSOR HISTIDINE KINASE YKOH"/>
    <property type="match status" value="1"/>
</dbReference>
<proteinExistence type="predicted"/>
<dbReference type="InterPro" id="IPR004358">
    <property type="entry name" value="Sig_transdc_His_kin-like_C"/>
</dbReference>
<name>A0ABW8JB44_9GAMM</name>
<evidence type="ECO:0000259" key="15">
    <source>
        <dbReference type="PROSITE" id="PS50109"/>
    </source>
</evidence>
<evidence type="ECO:0000256" key="8">
    <source>
        <dbReference type="ARBA" id="ARBA00022777"/>
    </source>
</evidence>
<evidence type="ECO:0000256" key="1">
    <source>
        <dbReference type="ARBA" id="ARBA00000085"/>
    </source>
</evidence>
<evidence type="ECO:0000256" key="11">
    <source>
        <dbReference type="ARBA" id="ARBA00023012"/>
    </source>
</evidence>
<keyword evidence="11" id="KW-0902">Two-component regulatory system</keyword>
<evidence type="ECO:0000256" key="4">
    <source>
        <dbReference type="ARBA" id="ARBA00022553"/>
    </source>
</evidence>
<dbReference type="SMART" id="SM00387">
    <property type="entry name" value="HATPase_c"/>
    <property type="match status" value="1"/>
</dbReference>
<dbReference type="Pfam" id="PF02518">
    <property type="entry name" value="HATPase_c"/>
    <property type="match status" value="1"/>
</dbReference>
<feature type="transmembrane region" description="Helical" evidence="14">
    <location>
        <begin position="12"/>
        <end position="30"/>
    </location>
</feature>
<dbReference type="EC" id="2.7.13.3" evidence="3"/>
<comment type="subcellular location">
    <subcellularLocation>
        <location evidence="2">Membrane</location>
        <topology evidence="2">Multi-pass membrane protein</topology>
    </subcellularLocation>
</comment>
<accession>A0ABW8JB44</accession>
<keyword evidence="12 14" id="KW-0472">Membrane</keyword>
<comment type="catalytic activity">
    <reaction evidence="1">
        <text>ATP + protein L-histidine = ADP + protein N-phospho-L-histidine.</text>
        <dbReference type="EC" id="2.7.13.3"/>
    </reaction>
</comment>
<evidence type="ECO:0000313" key="18">
    <source>
        <dbReference type="EMBL" id="MFK2875972.1"/>
    </source>
</evidence>
<evidence type="ECO:0000256" key="2">
    <source>
        <dbReference type="ARBA" id="ARBA00004141"/>
    </source>
</evidence>
<keyword evidence="8 19" id="KW-0418">Kinase</keyword>
<comment type="caution">
    <text evidence="19">The sequence shown here is derived from an EMBL/GenBank/DDBJ whole genome shotgun (WGS) entry which is preliminary data.</text>
</comment>
<keyword evidence="4" id="KW-0597">Phosphoprotein</keyword>
<evidence type="ECO:0000256" key="13">
    <source>
        <dbReference type="SAM" id="Coils"/>
    </source>
</evidence>
<evidence type="ECO:0000259" key="16">
    <source>
        <dbReference type="PROSITE" id="PS50885"/>
    </source>
</evidence>
<dbReference type="CDD" id="cd00082">
    <property type="entry name" value="HisKA"/>
    <property type="match status" value="1"/>
</dbReference>
<dbReference type="SUPFAM" id="SSF55874">
    <property type="entry name" value="ATPase domain of HSP90 chaperone/DNA topoisomerase II/histidine kinase"/>
    <property type="match status" value="1"/>
</dbReference>
<evidence type="ECO:0000256" key="10">
    <source>
        <dbReference type="ARBA" id="ARBA00022989"/>
    </source>
</evidence>
<reference evidence="19 20" key="1">
    <citation type="submission" date="2020-10" db="EMBL/GenBank/DDBJ databases">
        <title>Phylogeny of dyella-like bacteria.</title>
        <authorList>
            <person name="Fu J."/>
        </authorList>
    </citation>
    <scope>NUCLEOTIDE SEQUENCE [LARGE SCALE GENOMIC DNA]</scope>
    <source>
        <strain evidence="19 20">KACC 19113</strain>
    </source>
</reference>
<dbReference type="EMBL" id="JADIKK010000008">
    <property type="protein sequence ID" value="MFK2879538.1"/>
    <property type="molecule type" value="Genomic_DNA"/>
</dbReference>
<dbReference type="PRINTS" id="PR00344">
    <property type="entry name" value="BCTRLSENSOR"/>
</dbReference>
<dbReference type="InterPro" id="IPR005467">
    <property type="entry name" value="His_kinase_dom"/>
</dbReference>
<dbReference type="EMBL" id="JADIKK010000008">
    <property type="protein sequence ID" value="MFK2875972.1"/>
    <property type="molecule type" value="Genomic_DNA"/>
</dbReference>
<evidence type="ECO:0000256" key="7">
    <source>
        <dbReference type="ARBA" id="ARBA00022741"/>
    </source>
</evidence>
<evidence type="ECO:0000256" key="5">
    <source>
        <dbReference type="ARBA" id="ARBA00022679"/>
    </source>
</evidence>
<keyword evidence="5" id="KW-0808">Transferase</keyword>
<dbReference type="Gene3D" id="3.30.565.10">
    <property type="entry name" value="Histidine kinase-like ATPase, C-terminal domain"/>
    <property type="match status" value="1"/>
</dbReference>
<feature type="coiled-coil region" evidence="13">
    <location>
        <begin position="222"/>
        <end position="249"/>
    </location>
</feature>
<sequence>MKPLSLRHRLTWLIIAVMVAVLIPLGIISYQRERREMNELLDGRLAEAGRTLGVLIENSDAGANHAAIAKDADIGRALIVAVHRRNYEPDVGFQVYDGRGRPMVSTANFASLPPPRAEQAGFGKITLDGYLWRTFILQNRAGLLIRIGERYDNRLNIDRGLMLEHGLPLLIGLPLLALLALWAVRRGLRPLDELTGQLAQRTPGSRQPVAIELAPEEIRPLIATLNQQLERLEDAIERERRMTADMAHELRTPLAATMLQLDSAAIASSPDDARAALQHARQGASRLARRIEQILSMAQLEAGAAATERSPQDLTAIVTSVIEELAPLIADKDITLSLLHDGTPLRVPGHEVALTAMLRNLIENAMRYVSQGGQVEVALSHAIDVATIDISDDGPGIPAEHRETVFERFRRETHDTAGGYGVGLNIVRRAAQLHDARIDLLDSPFGKGLRVRVEFLLGSTHP</sequence>
<keyword evidence="9" id="KW-0067">ATP-binding</keyword>
<keyword evidence="20" id="KW-1185">Reference proteome</keyword>
<evidence type="ECO:0000256" key="6">
    <source>
        <dbReference type="ARBA" id="ARBA00022692"/>
    </source>
</evidence>
<evidence type="ECO:0000313" key="17">
    <source>
        <dbReference type="EMBL" id="MFK2875519.1"/>
    </source>
</evidence>
<dbReference type="PROSITE" id="PS50109">
    <property type="entry name" value="HIS_KIN"/>
    <property type="match status" value="1"/>
</dbReference>
<dbReference type="RefSeq" id="WP_404611473.1">
    <property type="nucleotide sequence ID" value="NZ_JADIKK010000007.1"/>
</dbReference>
<dbReference type="SMART" id="SM00388">
    <property type="entry name" value="HisKA"/>
    <property type="match status" value="1"/>
</dbReference>
<dbReference type="PROSITE" id="PS50885">
    <property type="entry name" value="HAMP"/>
    <property type="match status" value="1"/>
</dbReference>
<evidence type="ECO:0000313" key="20">
    <source>
        <dbReference type="Proteomes" id="UP001620339"/>
    </source>
</evidence>
<dbReference type="Proteomes" id="UP001620339">
    <property type="component" value="Unassembled WGS sequence"/>
</dbReference>